<sequence>MRGVWRDAAAWGGGAALLGPIPYGIRLGAFHVVHGRSCVNAASASLSLRDSLDFGARERTAALAFSRALPPGFASFVRGATGSDCCFGALPRSPSGIRFLRARCDWLGLLLWRSLRALPPGFASFVRDATGSDCYFGALPRSPSGIRFLVRGATGSDCCFGVLPRSPSGIRFLRARCDWLGLLLWRSPTLSLRDSLLSCVMRLARTAALTLSPRLSLRDSLLPCVMRLARTAALTLSPRSPSGIRSFRA</sequence>
<gene>
    <name evidence="1" type="ORF">J2Z22_004371</name>
</gene>
<name>A0ABU3HD94_9BACL</name>
<organism evidence="1 2">
    <name type="scientific">Paenibacillus forsythiae</name>
    <dbReference type="NCBI Taxonomy" id="365616"/>
    <lineage>
        <taxon>Bacteria</taxon>
        <taxon>Bacillati</taxon>
        <taxon>Bacillota</taxon>
        <taxon>Bacilli</taxon>
        <taxon>Bacillales</taxon>
        <taxon>Paenibacillaceae</taxon>
        <taxon>Paenibacillus</taxon>
    </lineage>
</organism>
<evidence type="ECO:0000313" key="2">
    <source>
        <dbReference type="Proteomes" id="UP001248709"/>
    </source>
</evidence>
<evidence type="ECO:0000313" key="1">
    <source>
        <dbReference type="EMBL" id="MDT3428778.1"/>
    </source>
</evidence>
<dbReference type="Proteomes" id="UP001248709">
    <property type="component" value="Unassembled WGS sequence"/>
</dbReference>
<comment type="caution">
    <text evidence="1">The sequence shown here is derived from an EMBL/GenBank/DDBJ whole genome shotgun (WGS) entry which is preliminary data.</text>
</comment>
<accession>A0ABU3HD94</accession>
<keyword evidence="2" id="KW-1185">Reference proteome</keyword>
<dbReference type="EMBL" id="JAUSUY010000026">
    <property type="protein sequence ID" value="MDT3428778.1"/>
    <property type="molecule type" value="Genomic_DNA"/>
</dbReference>
<proteinExistence type="predicted"/>
<reference evidence="1 2" key="1">
    <citation type="submission" date="2023-07" db="EMBL/GenBank/DDBJ databases">
        <title>Genomic Encyclopedia of Type Strains, Phase IV (KMG-IV): sequencing the most valuable type-strain genomes for metagenomic binning, comparative biology and taxonomic classification.</title>
        <authorList>
            <person name="Goeker M."/>
        </authorList>
    </citation>
    <scope>NUCLEOTIDE SEQUENCE [LARGE SCALE GENOMIC DNA]</scope>
    <source>
        <strain evidence="1 2">T98</strain>
    </source>
</reference>
<protein>
    <submittedName>
        <fullName evidence="1">Uncharacterized protein</fullName>
    </submittedName>
</protein>
<dbReference type="RefSeq" id="WP_312001384.1">
    <property type="nucleotide sequence ID" value="NZ_JAUSUY010000026.1"/>
</dbReference>